<dbReference type="AlphaFoldDB" id="A0AAD1VLA8"/>
<evidence type="ECO:0000313" key="1">
    <source>
        <dbReference type="EMBL" id="CAH2219347.1"/>
    </source>
</evidence>
<organism evidence="1 2">
    <name type="scientific">Pelobates cultripes</name>
    <name type="common">Western spadefoot toad</name>
    <dbReference type="NCBI Taxonomy" id="61616"/>
    <lineage>
        <taxon>Eukaryota</taxon>
        <taxon>Metazoa</taxon>
        <taxon>Chordata</taxon>
        <taxon>Craniata</taxon>
        <taxon>Vertebrata</taxon>
        <taxon>Euteleostomi</taxon>
        <taxon>Amphibia</taxon>
        <taxon>Batrachia</taxon>
        <taxon>Anura</taxon>
        <taxon>Pelobatoidea</taxon>
        <taxon>Pelobatidae</taxon>
        <taxon>Pelobates</taxon>
    </lineage>
</organism>
<evidence type="ECO:0000313" key="2">
    <source>
        <dbReference type="Proteomes" id="UP001295444"/>
    </source>
</evidence>
<protein>
    <submittedName>
        <fullName evidence="1">Uncharacterized protein</fullName>
    </submittedName>
</protein>
<proteinExistence type="predicted"/>
<dbReference type="Proteomes" id="UP001295444">
    <property type="component" value="Chromosome 01"/>
</dbReference>
<reference evidence="1" key="1">
    <citation type="submission" date="2022-03" db="EMBL/GenBank/DDBJ databases">
        <authorList>
            <person name="Alioto T."/>
            <person name="Alioto T."/>
            <person name="Gomez Garrido J."/>
        </authorList>
    </citation>
    <scope>NUCLEOTIDE SEQUENCE</scope>
</reference>
<feature type="non-terminal residue" evidence="1">
    <location>
        <position position="1"/>
    </location>
</feature>
<gene>
    <name evidence="1" type="ORF">PECUL_23A010500</name>
</gene>
<sequence>NACLTLEVTWQSSIIGDSDWLIRRLAGTYISPLYSPREEDENSTSHRDDLIEVYSTHSENRSKMNDIKGYSEYNNIFQKNKNNLQRRHLYADPYIDTGTLTSHSATTGVSIRQLFSNWQRELKD</sequence>
<keyword evidence="2" id="KW-1185">Reference proteome</keyword>
<dbReference type="EMBL" id="OW240912">
    <property type="protein sequence ID" value="CAH2219347.1"/>
    <property type="molecule type" value="Genomic_DNA"/>
</dbReference>
<name>A0AAD1VLA8_PELCU</name>
<accession>A0AAD1VLA8</accession>